<organism evidence="1 2">
    <name type="scientific">Candidatus Yanofskybacteria bacterium RIFCSPHIGHO2_01_FULL_41_53</name>
    <dbReference type="NCBI Taxonomy" id="1802663"/>
    <lineage>
        <taxon>Bacteria</taxon>
        <taxon>Candidatus Yanofskyibacteriota</taxon>
    </lineage>
</organism>
<dbReference type="Gene3D" id="3.40.50.12780">
    <property type="entry name" value="N-terminal domain of ligase-like"/>
    <property type="match status" value="1"/>
</dbReference>
<evidence type="ECO:0000313" key="2">
    <source>
        <dbReference type="Proteomes" id="UP000177117"/>
    </source>
</evidence>
<dbReference type="PANTHER" id="PTHR43845">
    <property type="entry name" value="BLR5969 PROTEIN"/>
    <property type="match status" value="1"/>
</dbReference>
<accession>A0A1F8EJN6</accession>
<dbReference type="AlphaFoldDB" id="A0A1F8EJN6"/>
<protein>
    <submittedName>
        <fullName evidence="1">Uncharacterized protein</fullName>
    </submittedName>
</protein>
<reference evidence="1 2" key="1">
    <citation type="journal article" date="2016" name="Nat. Commun.">
        <title>Thousands of microbial genomes shed light on interconnected biogeochemical processes in an aquifer system.</title>
        <authorList>
            <person name="Anantharaman K."/>
            <person name="Brown C.T."/>
            <person name="Hug L.A."/>
            <person name="Sharon I."/>
            <person name="Castelle C.J."/>
            <person name="Probst A.J."/>
            <person name="Thomas B.C."/>
            <person name="Singh A."/>
            <person name="Wilkins M.J."/>
            <person name="Karaoz U."/>
            <person name="Brodie E.L."/>
            <person name="Williams K.H."/>
            <person name="Hubbard S.S."/>
            <person name="Banfield J.F."/>
        </authorList>
    </citation>
    <scope>NUCLEOTIDE SEQUENCE [LARGE SCALE GENOMIC DNA]</scope>
</reference>
<dbReference type="PANTHER" id="PTHR43845:SF1">
    <property type="entry name" value="BLR5969 PROTEIN"/>
    <property type="match status" value="1"/>
</dbReference>
<sequence length="496" mass="56805">MDLDYKSFRTSLSEEDENFWIKEGERMALGIFYSASKRVPAYKDFLLKNKVKPDKIKSISDFKLIPVIDKENYLQAYPFAELCWDGNPGKMDMFSLSSGSTGEPMFWPRGKEQEEETALVHELFLVDSFEIDRYSTLLIVSFAMGMWVAGTLTHRATQSIAERYQMTVVTPGINKSDVLGIITSIGGNYNQIIIAGYPPFVKDIVDEGEAIGLNWKKYRIKFLFAAEAFSENWRDYLYKKVGTADILKGSLNIYGTADALILGHETPLSILARRIANKRQDIYKTMFSSEERIPTLIQYNPALRYFEQIGQNLIFTASSGIPLIRYSIGDSGGLVSWLEMEGLFSKYKLNLIKEAKNQKISIWRLPFLYVFGRDNFTATLYGVNIYPETVRESLSLEGVNDHVSGKFTMLTKNDGNFNQYLEVNVELKNVTSADRIYLKNKVKKDLVGMLRSKNNEYNELYKSLGKKAEPEVRLCSYGDKRFFGEGIKQKWTTRLR</sequence>
<dbReference type="SUPFAM" id="SSF56801">
    <property type="entry name" value="Acetyl-CoA synthetase-like"/>
    <property type="match status" value="1"/>
</dbReference>
<dbReference type="InterPro" id="IPR042099">
    <property type="entry name" value="ANL_N_sf"/>
</dbReference>
<dbReference type="Proteomes" id="UP000177117">
    <property type="component" value="Unassembled WGS sequence"/>
</dbReference>
<comment type="caution">
    <text evidence="1">The sequence shown here is derived from an EMBL/GenBank/DDBJ whole genome shotgun (WGS) entry which is preliminary data.</text>
</comment>
<name>A0A1F8EJN6_9BACT</name>
<dbReference type="EMBL" id="MGJD01000011">
    <property type="protein sequence ID" value="OGN01042.1"/>
    <property type="molecule type" value="Genomic_DNA"/>
</dbReference>
<proteinExistence type="predicted"/>
<evidence type="ECO:0000313" key="1">
    <source>
        <dbReference type="EMBL" id="OGN01042.1"/>
    </source>
</evidence>
<gene>
    <name evidence="1" type="ORF">A2650_02280</name>
</gene>